<keyword evidence="2" id="KW-1185">Reference proteome</keyword>
<gene>
    <name evidence="1" type="ORF">CCMP2556_LOCUS26201</name>
</gene>
<dbReference type="EMBL" id="CAXAMN010018003">
    <property type="protein sequence ID" value="CAK9051712.1"/>
    <property type="molecule type" value="Genomic_DNA"/>
</dbReference>
<comment type="caution">
    <text evidence="1">The sequence shown here is derived from an EMBL/GenBank/DDBJ whole genome shotgun (WGS) entry which is preliminary data.</text>
</comment>
<protein>
    <submittedName>
        <fullName evidence="1">Uncharacterized protein</fullName>
    </submittedName>
</protein>
<evidence type="ECO:0000313" key="2">
    <source>
        <dbReference type="Proteomes" id="UP001642484"/>
    </source>
</evidence>
<reference evidence="1 2" key="1">
    <citation type="submission" date="2024-02" db="EMBL/GenBank/DDBJ databases">
        <authorList>
            <person name="Chen Y."/>
            <person name="Shah S."/>
            <person name="Dougan E. K."/>
            <person name="Thang M."/>
            <person name="Chan C."/>
        </authorList>
    </citation>
    <scope>NUCLEOTIDE SEQUENCE [LARGE SCALE GENOMIC DNA]</scope>
</reference>
<dbReference type="Proteomes" id="UP001642484">
    <property type="component" value="Unassembled WGS sequence"/>
</dbReference>
<proteinExistence type="predicted"/>
<organism evidence="1 2">
    <name type="scientific">Durusdinium trenchii</name>
    <dbReference type="NCBI Taxonomy" id="1381693"/>
    <lineage>
        <taxon>Eukaryota</taxon>
        <taxon>Sar</taxon>
        <taxon>Alveolata</taxon>
        <taxon>Dinophyceae</taxon>
        <taxon>Suessiales</taxon>
        <taxon>Symbiodiniaceae</taxon>
        <taxon>Durusdinium</taxon>
    </lineage>
</organism>
<evidence type="ECO:0000313" key="1">
    <source>
        <dbReference type="EMBL" id="CAK9051712.1"/>
    </source>
</evidence>
<accession>A0ABP0MLJ9</accession>
<sequence length="124" mass="14073">MALVLVRSHAYIVLEYVVKASQSQCTCTQGDETRKRSLGTVIRLLGQEARVPTSKVILMTARIGARIKISQKEELYSKIRELCVQDPGETHRGIDFPCFLQLMQWMLDCNFGEINEAAERSIKN</sequence>
<name>A0ABP0MLJ9_9DINO</name>